<proteinExistence type="predicted"/>
<feature type="region of interest" description="Disordered" evidence="1">
    <location>
        <begin position="43"/>
        <end position="64"/>
    </location>
</feature>
<protein>
    <submittedName>
        <fullName evidence="2">Uncharacterized protein</fullName>
    </submittedName>
</protein>
<organism evidence="2 3">
    <name type="scientific">Comamonas aquatica</name>
    <dbReference type="NCBI Taxonomy" id="225991"/>
    <lineage>
        <taxon>Bacteria</taxon>
        <taxon>Pseudomonadati</taxon>
        <taxon>Pseudomonadota</taxon>
        <taxon>Betaproteobacteria</taxon>
        <taxon>Burkholderiales</taxon>
        <taxon>Comamonadaceae</taxon>
        <taxon>Comamonas</taxon>
    </lineage>
</organism>
<gene>
    <name evidence="2" type="ORF">N7330_07900</name>
</gene>
<comment type="caution">
    <text evidence="2">The sequence shown here is derived from an EMBL/GenBank/DDBJ whole genome shotgun (WGS) entry which is preliminary data.</text>
</comment>
<name>A0AA42L2W9_9BURK</name>
<dbReference type="AlphaFoldDB" id="A0AA42L2W9"/>
<evidence type="ECO:0000256" key="1">
    <source>
        <dbReference type="SAM" id="MobiDB-lite"/>
    </source>
</evidence>
<dbReference type="EMBL" id="JAODZU010000007">
    <property type="protein sequence ID" value="MDH0362975.1"/>
    <property type="molecule type" value="Genomic_DNA"/>
</dbReference>
<accession>A0AA42L2W9</accession>
<dbReference type="RefSeq" id="WP_279859966.1">
    <property type="nucleotide sequence ID" value="NZ_JAODZU010000007.1"/>
</dbReference>
<reference evidence="2" key="1">
    <citation type="submission" date="2022-09" db="EMBL/GenBank/DDBJ databases">
        <title>Intensive care unit water sources are persistently colonized with multi-drug resistant bacteria and are the site of extensive horizontal gene transfer of antibiotic resistance genes.</title>
        <authorList>
            <person name="Diorio-Toth L."/>
        </authorList>
    </citation>
    <scope>NUCLEOTIDE SEQUENCE</scope>
    <source>
        <strain evidence="2">GD04130</strain>
    </source>
</reference>
<evidence type="ECO:0000313" key="2">
    <source>
        <dbReference type="EMBL" id="MDH0362975.1"/>
    </source>
</evidence>
<dbReference type="Proteomes" id="UP001158297">
    <property type="component" value="Unassembled WGS sequence"/>
</dbReference>
<evidence type="ECO:0000313" key="3">
    <source>
        <dbReference type="Proteomes" id="UP001158297"/>
    </source>
</evidence>
<sequence>MDVPHISGGCLNEALQARSEFRRTAACKARLFFPRFLLARQKKSGRRRAISGLSKQTHNKSNKP</sequence>